<proteinExistence type="predicted"/>
<dbReference type="EMBL" id="CP115174">
    <property type="protein sequence ID" value="WBO24467.1"/>
    <property type="molecule type" value="Genomic_DNA"/>
</dbReference>
<reference evidence="1 2" key="1">
    <citation type="submission" date="2022-12" db="EMBL/GenBank/DDBJ databases">
        <title>Sphingomonas abieness sp. nov., an endophytic bacterium isolated from Abies koreana.</title>
        <authorList>
            <person name="Jiang L."/>
            <person name="Lee J."/>
        </authorList>
    </citation>
    <scope>NUCLEOTIDE SEQUENCE [LARGE SCALE GENOMIC DNA]</scope>
    <source>
        <strain evidence="2">PAMB 00755</strain>
    </source>
</reference>
<organism evidence="1 2">
    <name type="scientific">Sphingomonas abietis</name>
    <dbReference type="NCBI Taxonomy" id="3012344"/>
    <lineage>
        <taxon>Bacteria</taxon>
        <taxon>Pseudomonadati</taxon>
        <taxon>Pseudomonadota</taxon>
        <taxon>Alphaproteobacteria</taxon>
        <taxon>Sphingomonadales</taxon>
        <taxon>Sphingomonadaceae</taxon>
        <taxon>Sphingomonas</taxon>
    </lineage>
</organism>
<dbReference type="RefSeq" id="WP_270079089.1">
    <property type="nucleotide sequence ID" value="NZ_CP115174.1"/>
</dbReference>
<accession>A0ABY7NTJ3</accession>
<sequence>MTEGTIPTSIDFRDALHSRFQRGEVLGLAFVEIISGELHRVVGGYPGPAHRMPSCCAAMRAEQRGGDQILHAPPSGDGATLRIRYRLPR</sequence>
<dbReference type="Proteomes" id="UP001210865">
    <property type="component" value="Chromosome"/>
</dbReference>
<evidence type="ECO:0000313" key="1">
    <source>
        <dbReference type="EMBL" id="WBO24467.1"/>
    </source>
</evidence>
<gene>
    <name evidence="1" type="ORF">PBT88_10370</name>
</gene>
<name>A0ABY7NTJ3_9SPHN</name>
<keyword evidence="2" id="KW-1185">Reference proteome</keyword>
<evidence type="ECO:0000313" key="2">
    <source>
        <dbReference type="Proteomes" id="UP001210865"/>
    </source>
</evidence>
<protein>
    <recommendedName>
        <fullName evidence="3">HNH endonuclease</fullName>
    </recommendedName>
</protein>
<evidence type="ECO:0008006" key="3">
    <source>
        <dbReference type="Google" id="ProtNLM"/>
    </source>
</evidence>